<sequence>MSMFGVSQPQSQPQSKSQSSGGLFGQAAPVQSSLFNNPQQPVNAKSCFCNANQQPSSQGGFFGSSNINSQAFPQQSQSLPQTSFFPAQNQQTGSSFSFSNATSQPPQPPQSLFSPVSNSDDPIALAQPPKSKIQLVFTNDSQSLLNAKPYGLNIAVGTSEKPADFTIIVNGTDTFMLSSEILKERSDFFKRELEGKEIENLKLEISIPFPNMLLEFFLWLHYQDQGKLLQKIHFLHEMLEIYAIGRIFQVKSELGLGELLLRNRNISSCLPFQQLPDVWDRKYIDFKFLTKMLNQSAMAGFGGGLFGPPDDGKIYYVFDWLGEKSCYCEEDIEDLKNSDDFKNMGEVLERNNYLPKNINSYAQLARRYPVAIQTISVTRLLKGINLI</sequence>
<feature type="region of interest" description="Disordered" evidence="1">
    <location>
        <begin position="59"/>
        <end position="124"/>
    </location>
</feature>
<evidence type="ECO:0000256" key="1">
    <source>
        <dbReference type="SAM" id="MobiDB-lite"/>
    </source>
</evidence>
<dbReference type="InterPro" id="IPR011333">
    <property type="entry name" value="SKP1/BTB/POZ_sf"/>
</dbReference>
<feature type="compositionally biased region" description="Polar residues" evidence="1">
    <location>
        <begin position="71"/>
        <end position="102"/>
    </location>
</feature>
<evidence type="ECO:0008006" key="4">
    <source>
        <dbReference type="Google" id="ProtNLM"/>
    </source>
</evidence>
<reference evidence="2" key="1">
    <citation type="submission" date="2021-09" db="EMBL/GenBank/DDBJ databases">
        <authorList>
            <consortium name="AG Swart"/>
            <person name="Singh M."/>
            <person name="Singh A."/>
            <person name="Seah K."/>
            <person name="Emmerich C."/>
        </authorList>
    </citation>
    <scope>NUCLEOTIDE SEQUENCE</scope>
    <source>
        <strain evidence="2">ATCC30299</strain>
    </source>
</reference>
<accession>A0AAU9IL69</accession>
<feature type="compositionally biased region" description="Low complexity" evidence="1">
    <location>
        <begin position="7"/>
        <end position="20"/>
    </location>
</feature>
<dbReference type="Proteomes" id="UP001162131">
    <property type="component" value="Unassembled WGS sequence"/>
</dbReference>
<dbReference type="AlphaFoldDB" id="A0AAU9IL69"/>
<feature type="compositionally biased region" description="Low complexity" evidence="1">
    <location>
        <begin position="59"/>
        <end position="70"/>
    </location>
</feature>
<keyword evidence="3" id="KW-1185">Reference proteome</keyword>
<organism evidence="2 3">
    <name type="scientific">Blepharisma stoltei</name>
    <dbReference type="NCBI Taxonomy" id="1481888"/>
    <lineage>
        <taxon>Eukaryota</taxon>
        <taxon>Sar</taxon>
        <taxon>Alveolata</taxon>
        <taxon>Ciliophora</taxon>
        <taxon>Postciliodesmatophora</taxon>
        <taxon>Heterotrichea</taxon>
        <taxon>Heterotrichida</taxon>
        <taxon>Blepharismidae</taxon>
        <taxon>Blepharisma</taxon>
    </lineage>
</organism>
<evidence type="ECO:0000313" key="2">
    <source>
        <dbReference type="EMBL" id="CAG9312898.1"/>
    </source>
</evidence>
<gene>
    <name evidence="2" type="ORF">BSTOLATCC_MIC7690</name>
</gene>
<dbReference type="EMBL" id="CAJZBQ010000009">
    <property type="protein sequence ID" value="CAG9312898.1"/>
    <property type="molecule type" value="Genomic_DNA"/>
</dbReference>
<dbReference type="CDD" id="cd18186">
    <property type="entry name" value="BTB_POZ_ZBTB_KLHL-like"/>
    <property type="match status" value="1"/>
</dbReference>
<proteinExistence type="predicted"/>
<evidence type="ECO:0000313" key="3">
    <source>
        <dbReference type="Proteomes" id="UP001162131"/>
    </source>
</evidence>
<protein>
    <recommendedName>
        <fullName evidence="4">BTB domain-containing protein</fullName>
    </recommendedName>
</protein>
<name>A0AAU9IL69_9CILI</name>
<comment type="caution">
    <text evidence="2">The sequence shown here is derived from an EMBL/GenBank/DDBJ whole genome shotgun (WGS) entry which is preliminary data.</text>
</comment>
<feature type="region of interest" description="Disordered" evidence="1">
    <location>
        <begin position="1"/>
        <end position="37"/>
    </location>
</feature>
<dbReference type="Gene3D" id="3.30.710.10">
    <property type="entry name" value="Potassium Channel Kv1.1, Chain A"/>
    <property type="match status" value="1"/>
</dbReference>